<dbReference type="AlphaFoldDB" id="A0A7Y0FWK7"/>
<feature type="transmembrane region" description="Helical" evidence="1">
    <location>
        <begin position="70"/>
        <end position="89"/>
    </location>
</feature>
<sequence length="235" mass="26224">MNVFRIRLLLDLVAVVLVIACLAYWWLDNLSHELFGTALFVLVIVHNVFNRRWYGGVTKRRMDASRIFNLVTIFCLAIGMMVMLVTSLLVSRDLFPFTALSGAFAVREIHMFAGYWVLLIIAIHLGTRWTVVVNTIQSTLRLASPSPSRTIVVRATALAIAIWGVNSSFEMAFGTKLMLTYSLDMWDFSENTVGFFIGYASIVGLYAAITHCALGLLGSPIRGSREDDQPRGRAP</sequence>
<evidence type="ECO:0000259" key="2">
    <source>
        <dbReference type="Pfam" id="PF14358"/>
    </source>
</evidence>
<feature type="transmembrane region" description="Helical" evidence="1">
    <location>
        <begin position="109"/>
        <end position="131"/>
    </location>
</feature>
<keyword evidence="1" id="KW-0812">Transmembrane</keyword>
<dbReference type="InterPro" id="IPR025517">
    <property type="entry name" value="DUF4405"/>
</dbReference>
<dbReference type="Proteomes" id="UP000541470">
    <property type="component" value="Unassembled WGS sequence"/>
</dbReference>
<reference evidence="3 4" key="1">
    <citation type="submission" date="2020-04" db="EMBL/GenBank/DDBJ databases">
        <title>Rhizobium sp. S-51 isolated from soil.</title>
        <authorList>
            <person name="Dahal R.H."/>
        </authorList>
    </citation>
    <scope>NUCLEOTIDE SEQUENCE [LARGE SCALE GENOMIC DNA]</scope>
    <source>
        <strain evidence="3 4">S-51</strain>
    </source>
</reference>
<dbReference type="RefSeq" id="WP_169590482.1">
    <property type="nucleotide sequence ID" value="NZ_JABBGK010000002.1"/>
</dbReference>
<keyword evidence="4" id="KW-1185">Reference proteome</keyword>
<dbReference type="EMBL" id="JABBGK010000002">
    <property type="protein sequence ID" value="NML74744.1"/>
    <property type="molecule type" value="Genomic_DNA"/>
</dbReference>
<keyword evidence="1" id="KW-1133">Transmembrane helix</keyword>
<dbReference type="Pfam" id="PF14358">
    <property type="entry name" value="DUF4405"/>
    <property type="match status" value="1"/>
</dbReference>
<protein>
    <submittedName>
        <fullName evidence="3">DUF4405 domain-containing protein</fullName>
    </submittedName>
</protein>
<organism evidence="3 4">
    <name type="scientific">Rhizobium terricola</name>
    <dbReference type="NCBI Taxonomy" id="2728849"/>
    <lineage>
        <taxon>Bacteria</taxon>
        <taxon>Pseudomonadati</taxon>
        <taxon>Pseudomonadota</taxon>
        <taxon>Alphaproteobacteria</taxon>
        <taxon>Hyphomicrobiales</taxon>
        <taxon>Rhizobiaceae</taxon>
        <taxon>Rhizobium/Agrobacterium group</taxon>
        <taxon>Rhizobium</taxon>
    </lineage>
</organism>
<evidence type="ECO:0000313" key="3">
    <source>
        <dbReference type="EMBL" id="NML74744.1"/>
    </source>
</evidence>
<gene>
    <name evidence="3" type="ORF">HHL25_11470</name>
</gene>
<accession>A0A7Y0FWK7</accession>
<feature type="transmembrane region" description="Helical" evidence="1">
    <location>
        <begin position="193"/>
        <end position="217"/>
    </location>
</feature>
<feature type="transmembrane region" description="Helical" evidence="1">
    <location>
        <begin position="33"/>
        <end position="49"/>
    </location>
</feature>
<evidence type="ECO:0000256" key="1">
    <source>
        <dbReference type="SAM" id="Phobius"/>
    </source>
</evidence>
<comment type="caution">
    <text evidence="3">The sequence shown here is derived from an EMBL/GenBank/DDBJ whole genome shotgun (WGS) entry which is preliminary data.</text>
</comment>
<name>A0A7Y0FWK7_9HYPH</name>
<evidence type="ECO:0000313" key="4">
    <source>
        <dbReference type="Proteomes" id="UP000541470"/>
    </source>
</evidence>
<keyword evidence="1" id="KW-0472">Membrane</keyword>
<feature type="domain" description="Flavinylation-associated cytochrome" evidence="2">
    <location>
        <begin position="72"/>
        <end position="129"/>
    </location>
</feature>
<feature type="transmembrane region" description="Helical" evidence="1">
    <location>
        <begin position="7"/>
        <end position="27"/>
    </location>
</feature>
<feature type="transmembrane region" description="Helical" evidence="1">
    <location>
        <begin position="151"/>
        <end position="173"/>
    </location>
</feature>
<proteinExistence type="predicted"/>